<keyword evidence="3" id="KW-1185">Reference proteome</keyword>
<dbReference type="Pfam" id="PF00856">
    <property type="entry name" value="SET"/>
    <property type="match status" value="1"/>
</dbReference>
<sequence length="424" mass="47913">MIFSKVYSERTRYIFLDYPHVIQEDSPLESCSPYDYVKPAPKPKPWTRKPSCLKSGDNETYCVYTNEKFANGRGISFFTSPSIAEKVTQLPAFTKEGLHDEANNFEDPPWEIRNVRGRGNGLFATRTLHRGDLILADTPLGVYQSDAFFPDYELGYQYLRKSFEQLPKSSQEIFLQTGTHSPGDKVMERINTNAFAGDFEGEPHFLLYPETALMNHDCRPKYVSSFDQRQFADRSSAMYYHDPMSLIHSSHASRTIQPGEEITITCKFIALILTRLPTPPDINLLQPQSQRQEVLSQIWGFTCTCSLCKSSDSDISDGHVSRIIELFTLLADWSPASTATPKLAEELLILCKEEKLYAAFGSGHFFAAQAYNAAGVPKMAAWHAQKAVEMGIVGDDDAEGQVVQMKELMKNPRGHWTFGVRKKK</sequence>
<dbReference type="PANTHER" id="PTHR47332">
    <property type="entry name" value="SET DOMAIN-CONTAINING PROTEIN 5"/>
    <property type="match status" value="1"/>
</dbReference>
<evidence type="ECO:0000313" key="3">
    <source>
        <dbReference type="Proteomes" id="UP000469558"/>
    </source>
</evidence>
<evidence type="ECO:0000313" key="2">
    <source>
        <dbReference type="EMBL" id="TVY80372.1"/>
    </source>
</evidence>
<dbReference type="InterPro" id="IPR046341">
    <property type="entry name" value="SET_dom_sf"/>
</dbReference>
<name>A0A8T9C5S6_9HELO</name>
<dbReference type="Proteomes" id="UP000469558">
    <property type="component" value="Unassembled WGS sequence"/>
</dbReference>
<dbReference type="PROSITE" id="PS50280">
    <property type="entry name" value="SET"/>
    <property type="match status" value="1"/>
</dbReference>
<dbReference type="PANTHER" id="PTHR47332:SF6">
    <property type="entry name" value="SET DOMAIN-CONTAINING PROTEIN"/>
    <property type="match status" value="1"/>
</dbReference>
<proteinExistence type="predicted"/>
<gene>
    <name evidence="2" type="ORF">LSUE1_G007473</name>
</gene>
<reference evidence="2 3" key="1">
    <citation type="submission" date="2018-05" db="EMBL/GenBank/DDBJ databases">
        <title>Genome sequencing and assembly of the regulated plant pathogen Lachnellula willkommii and related sister species for the development of diagnostic species identification markers.</title>
        <authorList>
            <person name="Giroux E."/>
            <person name="Bilodeau G."/>
        </authorList>
    </citation>
    <scope>NUCLEOTIDE SEQUENCE [LARGE SCALE GENOMIC DNA]</scope>
    <source>
        <strain evidence="2 3">CBS 268.59</strain>
    </source>
</reference>
<dbReference type="Gene3D" id="2.170.270.10">
    <property type="entry name" value="SET domain"/>
    <property type="match status" value="1"/>
</dbReference>
<dbReference type="InterPro" id="IPR053185">
    <property type="entry name" value="SET_domain_protein"/>
</dbReference>
<organism evidence="2 3">
    <name type="scientific">Lachnellula suecica</name>
    <dbReference type="NCBI Taxonomy" id="602035"/>
    <lineage>
        <taxon>Eukaryota</taxon>
        <taxon>Fungi</taxon>
        <taxon>Dikarya</taxon>
        <taxon>Ascomycota</taxon>
        <taxon>Pezizomycotina</taxon>
        <taxon>Leotiomycetes</taxon>
        <taxon>Helotiales</taxon>
        <taxon>Lachnaceae</taxon>
        <taxon>Lachnellula</taxon>
    </lineage>
</organism>
<protein>
    <recommendedName>
        <fullName evidence="1">SET domain-containing protein</fullName>
    </recommendedName>
</protein>
<dbReference type="InterPro" id="IPR001214">
    <property type="entry name" value="SET_dom"/>
</dbReference>
<dbReference type="EMBL" id="QGMK01000696">
    <property type="protein sequence ID" value="TVY80372.1"/>
    <property type="molecule type" value="Genomic_DNA"/>
</dbReference>
<dbReference type="CDD" id="cd20071">
    <property type="entry name" value="SET_SMYD"/>
    <property type="match status" value="1"/>
</dbReference>
<comment type="caution">
    <text evidence="2">The sequence shown here is derived from an EMBL/GenBank/DDBJ whole genome shotgun (WGS) entry which is preliminary data.</text>
</comment>
<dbReference type="AlphaFoldDB" id="A0A8T9C5S6"/>
<accession>A0A8T9C5S6</accession>
<dbReference type="SUPFAM" id="SSF82199">
    <property type="entry name" value="SET domain"/>
    <property type="match status" value="1"/>
</dbReference>
<feature type="domain" description="SET" evidence="1">
    <location>
        <begin position="108"/>
        <end position="267"/>
    </location>
</feature>
<evidence type="ECO:0000259" key="1">
    <source>
        <dbReference type="PROSITE" id="PS50280"/>
    </source>
</evidence>
<dbReference type="OrthoDB" id="265717at2759"/>